<sequence length="145" mass="16397">MSGPAGGIYHIVFRVSKDITLRVGAAGEFLFVRGWYVYTGTAQKSLGARLERHIRRDKKVRWHIDYLSTHPGVSFAAAYYIEGEPRRAECRRNRRIVAGASFYIPKFGSSDCTDCPSHLAGFRKLSDFEELLGDDCVKYDPVSRC</sequence>
<accession>A0A1F7WY87</accession>
<dbReference type="Proteomes" id="UP000178735">
    <property type="component" value="Unassembled WGS sequence"/>
</dbReference>
<reference evidence="1 2" key="1">
    <citation type="journal article" date="2016" name="Nat. Commun.">
        <title>Thousands of microbial genomes shed light on interconnected biogeochemical processes in an aquifer system.</title>
        <authorList>
            <person name="Anantharaman K."/>
            <person name="Brown C.T."/>
            <person name="Hug L.A."/>
            <person name="Sharon I."/>
            <person name="Castelle C.J."/>
            <person name="Probst A.J."/>
            <person name="Thomas B.C."/>
            <person name="Singh A."/>
            <person name="Wilkins M.J."/>
            <person name="Karaoz U."/>
            <person name="Brodie E.L."/>
            <person name="Williams K.H."/>
            <person name="Hubbard S.S."/>
            <person name="Banfield J.F."/>
        </authorList>
    </citation>
    <scope>NUCLEOTIDE SEQUENCE [LARGE SCALE GENOMIC DNA]</scope>
</reference>
<gene>
    <name evidence="1" type="ORF">A2008_07070</name>
</gene>
<dbReference type="CDD" id="cd10441">
    <property type="entry name" value="GIY-YIG_COG1833"/>
    <property type="match status" value="1"/>
</dbReference>
<dbReference type="Pfam" id="PF01986">
    <property type="entry name" value="DUF123"/>
    <property type="match status" value="1"/>
</dbReference>
<comment type="caution">
    <text evidence="1">The sequence shown here is derived from an EMBL/GenBank/DDBJ whole genome shotgun (WGS) entry which is preliminary data.</text>
</comment>
<dbReference type="AlphaFoldDB" id="A0A1F7WY87"/>
<dbReference type="PANTHER" id="PTHR37460">
    <property type="entry name" value="ENDONUCLEASE III"/>
    <property type="match status" value="1"/>
</dbReference>
<name>A0A1F7WY87_9BACT</name>
<protein>
    <recommendedName>
        <fullName evidence="3">GIY-YIG domain-containing protein</fullName>
    </recommendedName>
</protein>
<organism evidence="1 2">
    <name type="scientific">Candidatus Wallbacteria bacterium GWC2_49_35</name>
    <dbReference type="NCBI Taxonomy" id="1817813"/>
    <lineage>
        <taxon>Bacteria</taxon>
        <taxon>Candidatus Walliibacteriota</taxon>
    </lineage>
</organism>
<evidence type="ECO:0008006" key="3">
    <source>
        <dbReference type="Google" id="ProtNLM"/>
    </source>
</evidence>
<dbReference type="EMBL" id="MGFH01000048">
    <property type="protein sequence ID" value="OGM07098.1"/>
    <property type="molecule type" value="Genomic_DNA"/>
</dbReference>
<dbReference type="PANTHER" id="PTHR37460:SF1">
    <property type="entry name" value="ENDONUCLEASE III"/>
    <property type="match status" value="1"/>
</dbReference>
<evidence type="ECO:0000313" key="1">
    <source>
        <dbReference type="EMBL" id="OGM07098.1"/>
    </source>
</evidence>
<proteinExistence type="predicted"/>
<evidence type="ECO:0000313" key="2">
    <source>
        <dbReference type="Proteomes" id="UP000178735"/>
    </source>
</evidence>
<dbReference type="InterPro" id="IPR002837">
    <property type="entry name" value="DUF123"/>
</dbReference>